<evidence type="ECO:0000256" key="1">
    <source>
        <dbReference type="SAM" id="MobiDB-lite"/>
    </source>
</evidence>
<name>A0A147BJ08_IXORI</name>
<feature type="compositionally biased region" description="Basic residues" evidence="1">
    <location>
        <begin position="46"/>
        <end position="56"/>
    </location>
</feature>
<proteinExistence type="predicted"/>
<organism evidence="2">
    <name type="scientific">Ixodes ricinus</name>
    <name type="common">Common tick</name>
    <name type="synonym">Acarus ricinus</name>
    <dbReference type="NCBI Taxonomy" id="34613"/>
    <lineage>
        <taxon>Eukaryota</taxon>
        <taxon>Metazoa</taxon>
        <taxon>Ecdysozoa</taxon>
        <taxon>Arthropoda</taxon>
        <taxon>Chelicerata</taxon>
        <taxon>Arachnida</taxon>
        <taxon>Acari</taxon>
        <taxon>Parasitiformes</taxon>
        <taxon>Ixodida</taxon>
        <taxon>Ixodoidea</taxon>
        <taxon>Ixodidae</taxon>
        <taxon>Ixodinae</taxon>
        <taxon>Ixodes</taxon>
    </lineage>
</organism>
<protein>
    <submittedName>
        <fullName evidence="2">Uncharacterized protein</fullName>
    </submittedName>
</protein>
<dbReference type="AlphaFoldDB" id="A0A147BJ08"/>
<reference evidence="2" key="1">
    <citation type="journal article" date="2018" name="PLoS Negl. Trop. Dis.">
        <title>Sialome diversity of ticks revealed by RNAseq of single tick salivary glands.</title>
        <authorList>
            <person name="Perner J."/>
            <person name="Kropackova S."/>
            <person name="Kopacek P."/>
            <person name="Ribeiro J.M."/>
        </authorList>
    </citation>
    <scope>NUCLEOTIDE SEQUENCE</scope>
    <source>
        <strain evidence="2">Siblings of single egg batch collected in Ceske Budejovice</strain>
        <tissue evidence="2">Salivary glands</tissue>
    </source>
</reference>
<accession>A0A147BJ08</accession>
<dbReference type="EMBL" id="GEGO01004690">
    <property type="protein sequence ID" value="JAR90714.1"/>
    <property type="molecule type" value="Transcribed_RNA"/>
</dbReference>
<sequence length="94" mass="10531">VANGTRTASLSDAWLPACAHCLLLCFDRTCNGRGSGDAEALWRSGGSHRRRDKRRTFPLFSSHQQPWGRRSVSTSRKDRPKNETGCISSKKKKK</sequence>
<feature type="non-terminal residue" evidence="2">
    <location>
        <position position="94"/>
    </location>
</feature>
<feature type="region of interest" description="Disordered" evidence="1">
    <location>
        <begin position="36"/>
        <end position="94"/>
    </location>
</feature>
<evidence type="ECO:0000313" key="2">
    <source>
        <dbReference type="EMBL" id="JAR90714.1"/>
    </source>
</evidence>
<feature type="non-terminal residue" evidence="2">
    <location>
        <position position="1"/>
    </location>
</feature>